<evidence type="ECO:0000256" key="5">
    <source>
        <dbReference type="ARBA" id="ARBA00034531"/>
    </source>
</evidence>
<accession>A0ABU8ZL64</accession>
<proteinExistence type="predicted"/>
<evidence type="ECO:0000256" key="4">
    <source>
        <dbReference type="ARBA" id="ARBA00022840"/>
    </source>
</evidence>
<sequence>MNDQRDPYLIPGTDVFRNKLGITDGRTLATAEYELSTARTIEILGDPRFKAEGTVEQLQRIHRHLFQDVYDWAGQIRTVDIHKSGGVPFQPIELFREGARYAEETLRGDHMLTGMDHDTFIRRLSINYDDFNVLHPFREGNGRTQRVFWTSIARQAGWEIDWTRATKEQIADTSKAAMMTGNRRPLENMFDQITARHRNSVRTRRATGPPPSIGGLEPPQHGRFPDSALGSMSPGPGAQGPDMGMGMDR</sequence>
<evidence type="ECO:0000256" key="1">
    <source>
        <dbReference type="ARBA" id="ARBA00022679"/>
    </source>
</evidence>
<keyword evidence="3" id="KW-0547">Nucleotide-binding</keyword>
<evidence type="ECO:0000256" key="7">
    <source>
        <dbReference type="ARBA" id="ARBA00048696"/>
    </source>
</evidence>
<dbReference type="PANTHER" id="PTHR39560:SF1">
    <property type="entry name" value="PROTEIN ADENYLYLTRANSFERASE FIC-RELATED"/>
    <property type="match status" value="1"/>
</dbReference>
<comment type="catalytic activity">
    <reaction evidence="7">
        <text>L-tyrosyl-[protein] + ATP = O-(5'-adenylyl)-L-tyrosyl-[protein] + diphosphate</text>
        <dbReference type="Rhea" id="RHEA:54288"/>
        <dbReference type="Rhea" id="RHEA-COMP:10136"/>
        <dbReference type="Rhea" id="RHEA-COMP:13846"/>
        <dbReference type="ChEBI" id="CHEBI:30616"/>
        <dbReference type="ChEBI" id="CHEBI:33019"/>
        <dbReference type="ChEBI" id="CHEBI:46858"/>
        <dbReference type="ChEBI" id="CHEBI:83624"/>
        <dbReference type="EC" id="2.7.7.108"/>
    </reaction>
</comment>
<gene>
    <name evidence="10" type="ORF">V8P97_00590</name>
</gene>
<dbReference type="PROSITE" id="PS51459">
    <property type="entry name" value="FIDO"/>
    <property type="match status" value="1"/>
</dbReference>
<dbReference type="EC" id="2.7.7.108" evidence="5"/>
<protein>
    <recommendedName>
        <fullName evidence="5">protein adenylyltransferase</fullName>
        <ecNumber evidence="5">2.7.7.108</ecNumber>
    </recommendedName>
</protein>
<evidence type="ECO:0000313" key="10">
    <source>
        <dbReference type="EMBL" id="MEK0305981.1"/>
    </source>
</evidence>
<organism evidence="10 11">
    <name type="scientific">Bifidobacterium favimelis</name>
    <dbReference type="NCBI Taxonomy" id="3122979"/>
    <lineage>
        <taxon>Bacteria</taxon>
        <taxon>Bacillati</taxon>
        <taxon>Actinomycetota</taxon>
        <taxon>Actinomycetes</taxon>
        <taxon>Bifidobacteriales</taxon>
        <taxon>Bifidobacteriaceae</taxon>
        <taxon>Bifidobacterium</taxon>
    </lineage>
</organism>
<dbReference type="Gene3D" id="1.10.3290.10">
    <property type="entry name" value="Fido-like domain"/>
    <property type="match status" value="1"/>
</dbReference>
<feature type="domain" description="Fido" evidence="9">
    <location>
        <begin position="53"/>
        <end position="192"/>
    </location>
</feature>
<keyword evidence="2" id="KW-0548">Nucleotidyltransferase</keyword>
<keyword evidence="11" id="KW-1185">Reference proteome</keyword>
<evidence type="ECO:0000313" key="11">
    <source>
        <dbReference type="Proteomes" id="UP001373159"/>
    </source>
</evidence>
<dbReference type="Proteomes" id="UP001373159">
    <property type="component" value="Unassembled WGS sequence"/>
</dbReference>
<dbReference type="RefSeq" id="WP_340468528.1">
    <property type="nucleotide sequence ID" value="NZ_JBANBB010000001.1"/>
</dbReference>
<evidence type="ECO:0000256" key="2">
    <source>
        <dbReference type="ARBA" id="ARBA00022695"/>
    </source>
</evidence>
<comment type="catalytic activity">
    <reaction evidence="6">
        <text>L-threonyl-[protein] + ATP = 3-O-(5'-adenylyl)-L-threonyl-[protein] + diphosphate</text>
        <dbReference type="Rhea" id="RHEA:54292"/>
        <dbReference type="Rhea" id="RHEA-COMP:11060"/>
        <dbReference type="Rhea" id="RHEA-COMP:13847"/>
        <dbReference type="ChEBI" id="CHEBI:30013"/>
        <dbReference type="ChEBI" id="CHEBI:30616"/>
        <dbReference type="ChEBI" id="CHEBI:33019"/>
        <dbReference type="ChEBI" id="CHEBI:138113"/>
        <dbReference type="EC" id="2.7.7.108"/>
    </reaction>
</comment>
<evidence type="ECO:0000256" key="6">
    <source>
        <dbReference type="ARBA" id="ARBA00047939"/>
    </source>
</evidence>
<dbReference type="EMBL" id="JBANBB010000001">
    <property type="protein sequence ID" value="MEK0305981.1"/>
    <property type="molecule type" value="Genomic_DNA"/>
</dbReference>
<name>A0ABU8ZL64_9BIFI</name>
<reference evidence="10 11" key="1">
    <citation type="submission" date="2024-02" db="EMBL/GenBank/DDBJ databases">
        <title>Bifidobacterium honeyensis sp. nov., isolated from the comb honey.</title>
        <authorList>
            <person name="Liu W."/>
            <person name="Li Y."/>
        </authorList>
    </citation>
    <scope>NUCLEOTIDE SEQUENCE [LARGE SCALE GENOMIC DNA]</scope>
    <source>
        <strain evidence="10 11">IMAU50988</strain>
    </source>
</reference>
<dbReference type="SUPFAM" id="SSF140931">
    <property type="entry name" value="Fic-like"/>
    <property type="match status" value="1"/>
</dbReference>
<dbReference type="PANTHER" id="PTHR39560">
    <property type="entry name" value="PROTEIN ADENYLYLTRANSFERASE FIC-RELATED"/>
    <property type="match status" value="1"/>
</dbReference>
<dbReference type="InterPro" id="IPR036597">
    <property type="entry name" value="Fido-like_dom_sf"/>
</dbReference>
<evidence type="ECO:0000256" key="8">
    <source>
        <dbReference type="SAM" id="MobiDB-lite"/>
    </source>
</evidence>
<comment type="caution">
    <text evidence="10">The sequence shown here is derived from an EMBL/GenBank/DDBJ whole genome shotgun (WGS) entry which is preliminary data.</text>
</comment>
<feature type="region of interest" description="Disordered" evidence="8">
    <location>
        <begin position="197"/>
        <end position="249"/>
    </location>
</feature>
<keyword evidence="4" id="KW-0067">ATP-binding</keyword>
<evidence type="ECO:0000256" key="3">
    <source>
        <dbReference type="ARBA" id="ARBA00022741"/>
    </source>
</evidence>
<keyword evidence="1" id="KW-0808">Transferase</keyword>
<dbReference type="InterPro" id="IPR003812">
    <property type="entry name" value="Fido"/>
</dbReference>
<evidence type="ECO:0000259" key="9">
    <source>
        <dbReference type="PROSITE" id="PS51459"/>
    </source>
</evidence>
<dbReference type="Pfam" id="PF02661">
    <property type="entry name" value="Fic"/>
    <property type="match status" value="1"/>
</dbReference>